<dbReference type="GO" id="GO:0005829">
    <property type="term" value="C:cytosol"/>
    <property type="evidence" value="ECO:0007669"/>
    <property type="project" value="TreeGrafter"/>
</dbReference>
<dbReference type="PANTHER" id="PTHR30419:SF28">
    <property type="entry name" value="HTH-TYPE TRANSCRIPTIONAL REGULATOR BSDA"/>
    <property type="match status" value="1"/>
</dbReference>
<keyword evidence="4" id="KW-0804">Transcription</keyword>
<accession>A0A6N3HKC8</accession>
<dbReference type="CDD" id="cd05466">
    <property type="entry name" value="PBP2_LTTR_substrate"/>
    <property type="match status" value="1"/>
</dbReference>
<gene>
    <name evidence="5" type="primary">catM</name>
    <name evidence="5" type="ORF">ELLFYP34_01414</name>
</gene>
<evidence type="ECO:0000313" key="5">
    <source>
        <dbReference type="EMBL" id="VYU77364.1"/>
    </source>
</evidence>
<dbReference type="Gene3D" id="1.10.10.10">
    <property type="entry name" value="Winged helix-like DNA-binding domain superfamily/Winged helix DNA-binding domain"/>
    <property type="match status" value="1"/>
</dbReference>
<dbReference type="InterPro" id="IPR005119">
    <property type="entry name" value="LysR_subst-bd"/>
</dbReference>
<name>A0A6N3HKC8_EUBLI</name>
<dbReference type="PANTHER" id="PTHR30419">
    <property type="entry name" value="HTH-TYPE TRANSCRIPTIONAL REGULATOR YBHD"/>
    <property type="match status" value="1"/>
</dbReference>
<dbReference type="GO" id="GO:0003677">
    <property type="term" value="F:DNA binding"/>
    <property type="evidence" value="ECO:0007669"/>
    <property type="project" value="UniProtKB-KW"/>
</dbReference>
<reference evidence="5" key="1">
    <citation type="submission" date="2019-11" db="EMBL/GenBank/DDBJ databases">
        <authorList>
            <person name="Feng L."/>
        </authorList>
    </citation>
    <scope>NUCLEOTIDE SEQUENCE</scope>
    <source>
        <strain evidence="5">ElimosumLFYP34</strain>
    </source>
</reference>
<dbReference type="InterPro" id="IPR000847">
    <property type="entry name" value="LysR_HTH_N"/>
</dbReference>
<dbReference type="InterPro" id="IPR050950">
    <property type="entry name" value="HTH-type_LysR_regulators"/>
</dbReference>
<evidence type="ECO:0000256" key="4">
    <source>
        <dbReference type="ARBA" id="ARBA00023163"/>
    </source>
</evidence>
<dbReference type="AlphaFoldDB" id="A0A6N3HKC8"/>
<dbReference type="SUPFAM" id="SSF53850">
    <property type="entry name" value="Periplasmic binding protein-like II"/>
    <property type="match status" value="1"/>
</dbReference>
<dbReference type="SUPFAM" id="SSF46785">
    <property type="entry name" value="Winged helix' DNA-binding domain"/>
    <property type="match status" value="1"/>
</dbReference>
<evidence type="ECO:0000256" key="2">
    <source>
        <dbReference type="ARBA" id="ARBA00023015"/>
    </source>
</evidence>
<dbReference type="PROSITE" id="PS50931">
    <property type="entry name" value="HTH_LYSR"/>
    <property type="match status" value="1"/>
</dbReference>
<dbReference type="EMBL" id="CACRTR010000023">
    <property type="protein sequence ID" value="VYU77364.1"/>
    <property type="molecule type" value="Genomic_DNA"/>
</dbReference>
<sequence length="286" mass="31263">MDLKQLLYFKTVVEEGTISAAAKKLNLSQPPLSQQIKQLESELGVTLMERGARKITLNEAGRVLYEKACTLLTLAEQTVQELRDIHDGLEGTLTLGTISSSGAIILSDALPAFHSLHPHIRFELHEGTTFQVIDLLNAGIIELGIVRTPFHSEGFETHFLESEPMVAVGAPAFFEGIASDIITLQALSQKPLIYYRRFESLIEGAFESAGLPSKAVCKNDDARTSLMWANAGIGVAVIPSSASRIIDSANTVCKNIDAKVLNTQVALIWRKGHTLSRIARSFLTFF</sequence>
<organism evidence="5">
    <name type="scientific">Eubacterium limosum</name>
    <dbReference type="NCBI Taxonomy" id="1736"/>
    <lineage>
        <taxon>Bacteria</taxon>
        <taxon>Bacillati</taxon>
        <taxon>Bacillota</taxon>
        <taxon>Clostridia</taxon>
        <taxon>Eubacteriales</taxon>
        <taxon>Eubacteriaceae</taxon>
        <taxon>Eubacterium</taxon>
    </lineage>
</organism>
<comment type="similarity">
    <text evidence="1">Belongs to the LysR transcriptional regulatory family.</text>
</comment>
<dbReference type="Pfam" id="PF03466">
    <property type="entry name" value="LysR_substrate"/>
    <property type="match status" value="1"/>
</dbReference>
<dbReference type="Pfam" id="PF00126">
    <property type="entry name" value="HTH_1"/>
    <property type="match status" value="1"/>
</dbReference>
<protein>
    <submittedName>
        <fullName evidence="5">HTH-type transcriptional regulator CatM</fullName>
    </submittedName>
</protein>
<evidence type="ECO:0000256" key="3">
    <source>
        <dbReference type="ARBA" id="ARBA00023125"/>
    </source>
</evidence>
<dbReference type="PRINTS" id="PR00039">
    <property type="entry name" value="HTHLYSR"/>
</dbReference>
<proteinExistence type="inferred from homology"/>
<evidence type="ECO:0000256" key="1">
    <source>
        <dbReference type="ARBA" id="ARBA00009437"/>
    </source>
</evidence>
<keyword evidence="2" id="KW-0805">Transcription regulation</keyword>
<dbReference type="GO" id="GO:0003700">
    <property type="term" value="F:DNA-binding transcription factor activity"/>
    <property type="evidence" value="ECO:0007669"/>
    <property type="project" value="InterPro"/>
</dbReference>
<keyword evidence="3" id="KW-0238">DNA-binding</keyword>
<dbReference type="InterPro" id="IPR036388">
    <property type="entry name" value="WH-like_DNA-bd_sf"/>
</dbReference>
<dbReference type="FunFam" id="1.10.10.10:FF:000001">
    <property type="entry name" value="LysR family transcriptional regulator"/>
    <property type="match status" value="1"/>
</dbReference>
<dbReference type="Gene3D" id="3.40.190.290">
    <property type="match status" value="1"/>
</dbReference>
<dbReference type="InterPro" id="IPR036390">
    <property type="entry name" value="WH_DNA-bd_sf"/>
</dbReference>